<evidence type="ECO:0000313" key="2">
    <source>
        <dbReference type="EMBL" id="KAL0905489.1"/>
    </source>
</evidence>
<reference evidence="2 3" key="1">
    <citation type="journal article" date="2024" name="Plant Biotechnol. J.">
        <title>Dendrobium thyrsiflorum genome and its molecular insights into genes involved in important horticultural traits.</title>
        <authorList>
            <person name="Chen B."/>
            <person name="Wang J.Y."/>
            <person name="Zheng P.J."/>
            <person name="Li K.L."/>
            <person name="Liang Y.M."/>
            <person name="Chen X.F."/>
            <person name="Zhang C."/>
            <person name="Zhao X."/>
            <person name="He X."/>
            <person name="Zhang G.Q."/>
            <person name="Liu Z.J."/>
            <person name="Xu Q."/>
        </authorList>
    </citation>
    <scope>NUCLEOTIDE SEQUENCE [LARGE SCALE GENOMIC DNA]</scope>
    <source>
        <strain evidence="2">GZMU011</strain>
    </source>
</reference>
<evidence type="ECO:0000256" key="1">
    <source>
        <dbReference type="SAM" id="MobiDB-lite"/>
    </source>
</evidence>
<proteinExistence type="predicted"/>
<sequence length="136" mass="15165">MSQGFDAIGEHTGAGHSRNIVVPFGGKSPGISYRLRWGFGTVARWRGGGTVVLVRALLWSDLRPCERNREEEHEREGEIGRSGLQGGKKHTRESADVVGSSREFRSLRILMSESELRSRGQQLGQLGFKMQKKKKS</sequence>
<feature type="region of interest" description="Disordered" evidence="1">
    <location>
        <begin position="67"/>
        <end position="100"/>
    </location>
</feature>
<keyword evidence="3" id="KW-1185">Reference proteome</keyword>
<accession>A0ABD0U0P0</accession>
<comment type="caution">
    <text evidence="2">The sequence shown here is derived from an EMBL/GenBank/DDBJ whole genome shotgun (WGS) entry which is preliminary data.</text>
</comment>
<dbReference type="AlphaFoldDB" id="A0ABD0U0P0"/>
<protein>
    <submittedName>
        <fullName evidence="2">Uncharacterized protein</fullName>
    </submittedName>
</protein>
<organism evidence="2 3">
    <name type="scientific">Dendrobium thyrsiflorum</name>
    <name type="common">Pinecone-like raceme dendrobium</name>
    <name type="synonym">Orchid</name>
    <dbReference type="NCBI Taxonomy" id="117978"/>
    <lineage>
        <taxon>Eukaryota</taxon>
        <taxon>Viridiplantae</taxon>
        <taxon>Streptophyta</taxon>
        <taxon>Embryophyta</taxon>
        <taxon>Tracheophyta</taxon>
        <taxon>Spermatophyta</taxon>
        <taxon>Magnoliopsida</taxon>
        <taxon>Liliopsida</taxon>
        <taxon>Asparagales</taxon>
        <taxon>Orchidaceae</taxon>
        <taxon>Epidendroideae</taxon>
        <taxon>Malaxideae</taxon>
        <taxon>Dendrobiinae</taxon>
        <taxon>Dendrobium</taxon>
    </lineage>
</organism>
<name>A0ABD0U0P0_DENTH</name>
<evidence type="ECO:0000313" key="3">
    <source>
        <dbReference type="Proteomes" id="UP001552299"/>
    </source>
</evidence>
<dbReference type="EMBL" id="JANQDX010000018">
    <property type="protein sequence ID" value="KAL0905489.1"/>
    <property type="molecule type" value="Genomic_DNA"/>
</dbReference>
<dbReference type="Proteomes" id="UP001552299">
    <property type="component" value="Unassembled WGS sequence"/>
</dbReference>
<feature type="compositionally biased region" description="Basic and acidic residues" evidence="1">
    <location>
        <begin position="67"/>
        <end position="79"/>
    </location>
</feature>
<gene>
    <name evidence="2" type="ORF">M5K25_023913</name>
</gene>